<sequence length="288" mass="32324">MSLSNNNTFPQFKRFPPEIRLMIWLQAHNDSKTKSAELCIINRPMPPTDGFPAMDPDQPCVDIPFPLLMYVCGDSRAAILSASSGARFRYSVDANCNIHCRKLDPDLDTVYLDHSNFDDAMAQEDYFRGHEQRVQRVAINASIIIGLDDLKITRQVMPKFPCLHEVQVVLESESRGVRAQSAFSPPTTRFKLVGATPSGVNNDTREIRRWMLHLRLKVFQGQGPAMLAMMQFPALQMGMNGVPMPNPPAPGLPTQGPPPEFRPYVFLVPSRGASGRTVWKKYPRVAKT</sequence>
<evidence type="ECO:0000259" key="1">
    <source>
        <dbReference type="Pfam" id="PF20150"/>
    </source>
</evidence>
<dbReference type="EMBL" id="LJZO01000001">
    <property type="protein sequence ID" value="ROW05527.1"/>
    <property type="molecule type" value="Genomic_DNA"/>
</dbReference>
<dbReference type="Proteomes" id="UP000284375">
    <property type="component" value="Unassembled WGS sequence"/>
</dbReference>
<dbReference type="AlphaFoldDB" id="A0A423WQ25"/>
<accession>A0A423WQ25</accession>
<dbReference type="PANTHER" id="PTHR35910:SF6">
    <property type="entry name" value="2EXR DOMAIN-CONTAINING PROTEIN"/>
    <property type="match status" value="1"/>
</dbReference>
<name>A0A423WQ25_CYTCH</name>
<gene>
    <name evidence="2" type="ORF">VSDG_00460</name>
</gene>
<dbReference type="Pfam" id="PF20150">
    <property type="entry name" value="2EXR"/>
    <property type="match status" value="1"/>
</dbReference>
<evidence type="ECO:0000313" key="2">
    <source>
        <dbReference type="EMBL" id="ROW05527.1"/>
    </source>
</evidence>
<keyword evidence="3" id="KW-1185">Reference proteome</keyword>
<organism evidence="2 3">
    <name type="scientific">Cytospora chrysosperma</name>
    <name type="common">Cytospora canker fungus</name>
    <name type="synonym">Sphaeria chrysosperma</name>
    <dbReference type="NCBI Taxonomy" id="252740"/>
    <lineage>
        <taxon>Eukaryota</taxon>
        <taxon>Fungi</taxon>
        <taxon>Dikarya</taxon>
        <taxon>Ascomycota</taxon>
        <taxon>Pezizomycotina</taxon>
        <taxon>Sordariomycetes</taxon>
        <taxon>Sordariomycetidae</taxon>
        <taxon>Diaporthales</taxon>
        <taxon>Cytosporaceae</taxon>
        <taxon>Cytospora</taxon>
    </lineage>
</organism>
<feature type="domain" description="2EXR" evidence="1">
    <location>
        <begin position="9"/>
        <end position="110"/>
    </location>
</feature>
<comment type="caution">
    <text evidence="2">The sequence shown here is derived from an EMBL/GenBank/DDBJ whole genome shotgun (WGS) entry which is preliminary data.</text>
</comment>
<evidence type="ECO:0000313" key="3">
    <source>
        <dbReference type="Proteomes" id="UP000284375"/>
    </source>
</evidence>
<proteinExistence type="predicted"/>
<dbReference type="InterPro" id="IPR045518">
    <property type="entry name" value="2EXR"/>
</dbReference>
<dbReference type="PANTHER" id="PTHR35910">
    <property type="entry name" value="2EXR DOMAIN-CONTAINING PROTEIN"/>
    <property type="match status" value="1"/>
</dbReference>
<dbReference type="OrthoDB" id="4555925at2759"/>
<reference evidence="2 3" key="1">
    <citation type="submission" date="2015-09" db="EMBL/GenBank/DDBJ databases">
        <title>Host preference determinants of Valsa canker pathogens revealed by comparative genomics.</title>
        <authorList>
            <person name="Yin Z."/>
            <person name="Huang L."/>
        </authorList>
    </citation>
    <scope>NUCLEOTIDE SEQUENCE [LARGE SCALE GENOMIC DNA]</scope>
    <source>
        <strain evidence="2 3">YSFL</strain>
    </source>
</reference>
<protein>
    <recommendedName>
        <fullName evidence="1">2EXR domain-containing protein</fullName>
    </recommendedName>
</protein>